<feature type="transmembrane region" description="Helical" evidence="7">
    <location>
        <begin position="75"/>
        <end position="93"/>
    </location>
</feature>
<dbReference type="InterPro" id="IPR013783">
    <property type="entry name" value="Ig-like_fold"/>
</dbReference>
<reference evidence="10" key="2">
    <citation type="submission" date="2020-09" db="EMBL/GenBank/DDBJ databases">
        <authorList>
            <person name="Sun Q."/>
            <person name="Zhou Y."/>
        </authorList>
    </citation>
    <scope>NUCLEOTIDE SEQUENCE</scope>
    <source>
        <strain evidence="10">CGMCC 1.12698</strain>
    </source>
</reference>
<organism evidence="10 11">
    <name type="scientific">Priestia taiwanensis</name>
    <dbReference type="NCBI Taxonomy" id="1347902"/>
    <lineage>
        <taxon>Bacteria</taxon>
        <taxon>Bacillati</taxon>
        <taxon>Bacillota</taxon>
        <taxon>Bacilli</taxon>
        <taxon>Bacillales</taxon>
        <taxon>Bacillaceae</taxon>
        <taxon>Priestia</taxon>
    </lineage>
</organism>
<gene>
    <name evidence="10" type="ORF">GCM10007140_17330</name>
</gene>
<evidence type="ECO:0000259" key="9">
    <source>
        <dbReference type="Pfam" id="PF01833"/>
    </source>
</evidence>
<evidence type="ECO:0000256" key="5">
    <source>
        <dbReference type="ARBA" id="ARBA00022989"/>
    </source>
</evidence>
<dbReference type="PANTHER" id="PTHR47371:SF3">
    <property type="entry name" value="PHOSPHOGLYCEROL TRANSFERASE I"/>
    <property type="match status" value="1"/>
</dbReference>
<keyword evidence="5 7" id="KW-1133">Transmembrane helix</keyword>
<dbReference type="EMBL" id="BMFK01000001">
    <property type="protein sequence ID" value="GGE67780.1"/>
    <property type="molecule type" value="Genomic_DNA"/>
</dbReference>
<evidence type="ECO:0000313" key="10">
    <source>
        <dbReference type="EMBL" id="GGE67780.1"/>
    </source>
</evidence>
<evidence type="ECO:0000256" key="6">
    <source>
        <dbReference type="ARBA" id="ARBA00023136"/>
    </source>
</evidence>
<dbReference type="Gene3D" id="2.60.40.10">
    <property type="entry name" value="Immunoglobulins"/>
    <property type="match status" value="1"/>
</dbReference>
<dbReference type="Gene3D" id="3.40.720.10">
    <property type="entry name" value="Alkaline Phosphatase, subunit A"/>
    <property type="match status" value="1"/>
</dbReference>
<dbReference type="CDD" id="cd16015">
    <property type="entry name" value="LTA_synthase"/>
    <property type="match status" value="1"/>
</dbReference>
<dbReference type="SUPFAM" id="SSF53649">
    <property type="entry name" value="Alkaline phosphatase-like"/>
    <property type="match status" value="1"/>
</dbReference>
<reference evidence="10" key="1">
    <citation type="journal article" date="2014" name="Int. J. Syst. Evol. Microbiol.">
        <title>Complete genome sequence of Corynebacterium casei LMG S-19264T (=DSM 44701T), isolated from a smear-ripened cheese.</title>
        <authorList>
            <consortium name="US DOE Joint Genome Institute (JGI-PGF)"/>
            <person name="Walter F."/>
            <person name="Albersmeier A."/>
            <person name="Kalinowski J."/>
            <person name="Ruckert C."/>
        </authorList>
    </citation>
    <scope>NUCLEOTIDE SEQUENCE</scope>
    <source>
        <strain evidence="10">CGMCC 1.12698</strain>
    </source>
</reference>
<evidence type="ECO:0000256" key="2">
    <source>
        <dbReference type="ARBA" id="ARBA00004936"/>
    </source>
</evidence>
<dbReference type="RefSeq" id="WP_188387965.1">
    <property type="nucleotide sequence ID" value="NZ_BMFK01000001.1"/>
</dbReference>
<dbReference type="Pfam" id="PF01833">
    <property type="entry name" value="TIG"/>
    <property type="match status" value="1"/>
</dbReference>
<dbReference type="InterPro" id="IPR002909">
    <property type="entry name" value="IPT_dom"/>
</dbReference>
<keyword evidence="6 7" id="KW-0472">Membrane</keyword>
<evidence type="ECO:0000256" key="4">
    <source>
        <dbReference type="ARBA" id="ARBA00022692"/>
    </source>
</evidence>
<feature type="transmembrane region" description="Helical" evidence="7">
    <location>
        <begin position="51"/>
        <end position="70"/>
    </location>
</feature>
<dbReference type="InterPro" id="IPR017850">
    <property type="entry name" value="Alkaline_phosphatase_core_sf"/>
</dbReference>
<feature type="transmembrane region" description="Helical" evidence="7">
    <location>
        <begin position="156"/>
        <end position="174"/>
    </location>
</feature>
<evidence type="ECO:0000256" key="1">
    <source>
        <dbReference type="ARBA" id="ARBA00004651"/>
    </source>
</evidence>
<keyword evidence="11" id="KW-1185">Reference proteome</keyword>
<dbReference type="AlphaFoldDB" id="A0A917AQY4"/>
<dbReference type="InterPro" id="IPR050448">
    <property type="entry name" value="OpgB/LTA_synthase_biosynth"/>
</dbReference>
<comment type="caution">
    <text evidence="10">The sequence shown here is derived from an EMBL/GenBank/DDBJ whole genome shotgun (WGS) entry which is preliminary data.</text>
</comment>
<dbReference type="Pfam" id="PF00884">
    <property type="entry name" value="Sulfatase"/>
    <property type="match status" value="1"/>
</dbReference>
<evidence type="ECO:0000256" key="7">
    <source>
        <dbReference type="SAM" id="Phobius"/>
    </source>
</evidence>
<dbReference type="PANTHER" id="PTHR47371">
    <property type="entry name" value="LIPOTEICHOIC ACID SYNTHASE"/>
    <property type="match status" value="1"/>
</dbReference>
<comment type="pathway">
    <text evidence="2">Cell wall biogenesis; lipoteichoic acid biosynthesis.</text>
</comment>
<feature type="transmembrane region" description="Helical" evidence="7">
    <location>
        <begin position="12"/>
        <end position="31"/>
    </location>
</feature>
<name>A0A917AQY4_9BACI</name>
<dbReference type="GO" id="GO:0005886">
    <property type="term" value="C:plasma membrane"/>
    <property type="evidence" value="ECO:0007669"/>
    <property type="project" value="UniProtKB-SubCell"/>
</dbReference>
<sequence length="688" mass="78169">MMSRKSNMKKSLTWVHYTMMFILPLMTVGLMEGLHRRSIGAFLHWMVDRPVEFFFTYVFVWSACAMFMAFSAQGYFIGSAVVTLLLATFAYGSSVKAEFRGEPVIPTDFWMLKEAMAVSMYVPLMTWILAALAIVGVAIGVFFISKWGKGRTVPKWVRIVMPVLAVVVMILFFMEDKVKLREQAGLRFISFEQQTNYNQNGLALAFIDNLQYLHISEPENYTEDTVKELVDKRAKSQVATTALAGSGEEKKPNVIVVMSEAFFDPTYLPNVTYSENPLPNFHRLQDEHIGGKVNVSVFGGGTANSEFEALTGMSTKYTPAGGIPYIHYVNKETPSIAWQFRQAGYDTSAMTTYHNWFYRLKDVYKYFGFNRLEGMEFYAEPEMDGYYIKDKELMKKITNQVADTEEPAFIYAVTMQGHGPYDNMPKKDKIKVNAELPDNQLEQLSYFANTMNEIDASIKQLTDDLQALDEPTIVLFFGDHLPSLGGVFEGTKFNTGGTPFEDYMRMYHTPLLIWDNYSGEKGELSMSAPFIGPYLLDRAGVEGNNLTNYLAGLFKEGHRYILAEQWFNEIKFPKEVIDEYRLLQYDMLFGERYGVTKKDIPVTEGFKQGYKGPEISTIAKDGDKLVITGTVFTEKCRVQVNGKDIQTTYVNPTTLEIEAKSAADGDKVKIQLYDSRDANIYTSAEYTF</sequence>
<feature type="domain" description="Sulfatase N-terminal" evidence="8">
    <location>
        <begin position="252"/>
        <end position="521"/>
    </location>
</feature>
<protein>
    <submittedName>
        <fullName evidence="10">Divalent ion tolerance protein CutA</fullName>
    </submittedName>
</protein>
<keyword evidence="3" id="KW-1003">Cell membrane</keyword>
<accession>A0A917AQY4</accession>
<feature type="domain" description="IPT/TIG" evidence="9">
    <location>
        <begin position="616"/>
        <end position="686"/>
    </location>
</feature>
<keyword evidence="4 7" id="KW-0812">Transmembrane</keyword>
<dbReference type="InterPro" id="IPR000917">
    <property type="entry name" value="Sulfatase_N"/>
</dbReference>
<comment type="subcellular location">
    <subcellularLocation>
        <location evidence="1">Cell membrane</location>
        <topology evidence="1">Multi-pass membrane protein</topology>
    </subcellularLocation>
</comment>
<proteinExistence type="predicted"/>
<evidence type="ECO:0000259" key="8">
    <source>
        <dbReference type="Pfam" id="PF00884"/>
    </source>
</evidence>
<evidence type="ECO:0000313" key="11">
    <source>
        <dbReference type="Proteomes" id="UP000605259"/>
    </source>
</evidence>
<dbReference type="Proteomes" id="UP000605259">
    <property type="component" value="Unassembled WGS sequence"/>
</dbReference>
<evidence type="ECO:0000256" key="3">
    <source>
        <dbReference type="ARBA" id="ARBA00022475"/>
    </source>
</evidence>
<feature type="transmembrane region" description="Helical" evidence="7">
    <location>
        <begin position="120"/>
        <end position="144"/>
    </location>
</feature>